<protein>
    <submittedName>
        <fullName evidence="1">Uncharacterized protein</fullName>
    </submittedName>
</protein>
<organism evidence="1">
    <name type="scientific">viral metagenome</name>
    <dbReference type="NCBI Taxonomy" id="1070528"/>
    <lineage>
        <taxon>unclassified sequences</taxon>
        <taxon>metagenomes</taxon>
        <taxon>organismal metagenomes</taxon>
    </lineage>
</organism>
<reference evidence="1" key="1">
    <citation type="submission" date="2020-03" db="EMBL/GenBank/DDBJ databases">
        <title>The deep terrestrial virosphere.</title>
        <authorList>
            <person name="Holmfeldt K."/>
            <person name="Nilsson E."/>
            <person name="Simone D."/>
            <person name="Lopez-Fernandez M."/>
            <person name="Wu X."/>
            <person name="de Brujin I."/>
            <person name="Lundin D."/>
            <person name="Andersson A."/>
            <person name="Bertilsson S."/>
            <person name="Dopson M."/>
        </authorList>
    </citation>
    <scope>NUCLEOTIDE SEQUENCE</scope>
    <source>
        <strain evidence="1">TM448A00170</strain>
    </source>
</reference>
<dbReference type="EMBL" id="MT143983">
    <property type="protein sequence ID" value="QJA44966.1"/>
    <property type="molecule type" value="Genomic_DNA"/>
</dbReference>
<name>A0A6H1ZAN4_9ZZZZ</name>
<gene>
    <name evidence="1" type="ORF">TM448A00170_0057</name>
</gene>
<proteinExistence type="predicted"/>
<dbReference type="AlphaFoldDB" id="A0A6H1ZAN4"/>
<sequence>MLTKLLPDQISKFWDIIQYSISQSLPPIVGDHPNKMNNILMSALEGSIDVWASYNRGSDGNKFEGIVLTEILYDRPSRTRNLLIYCLYGYEKIDKQSWEDGFKTILKYASGNKCNQIVAYTDVPMLIELVKRLGAEVRYTFISFDVEKSLNDLINLEN</sequence>
<evidence type="ECO:0000313" key="1">
    <source>
        <dbReference type="EMBL" id="QJA44966.1"/>
    </source>
</evidence>
<accession>A0A6H1ZAN4</accession>